<dbReference type="Pfam" id="PF00392">
    <property type="entry name" value="GntR"/>
    <property type="match status" value="1"/>
</dbReference>
<feature type="domain" description="HTH gntR-type" evidence="4">
    <location>
        <begin position="44"/>
        <end position="112"/>
    </location>
</feature>
<dbReference type="Gene3D" id="3.40.1410.10">
    <property type="entry name" value="Chorismate lyase-like"/>
    <property type="match status" value="1"/>
</dbReference>
<dbReference type="SUPFAM" id="SSF64288">
    <property type="entry name" value="Chorismate lyase-like"/>
    <property type="match status" value="1"/>
</dbReference>
<keyword evidence="2" id="KW-0238">DNA-binding</keyword>
<dbReference type="InterPro" id="IPR050679">
    <property type="entry name" value="Bact_HTH_transcr_reg"/>
</dbReference>
<dbReference type="GO" id="GO:0003677">
    <property type="term" value="F:DNA binding"/>
    <property type="evidence" value="ECO:0007669"/>
    <property type="project" value="UniProtKB-KW"/>
</dbReference>
<dbReference type="Pfam" id="PF07702">
    <property type="entry name" value="UTRA"/>
    <property type="match status" value="1"/>
</dbReference>
<dbReference type="InterPro" id="IPR028978">
    <property type="entry name" value="Chorismate_lyase_/UTRA_dom_sf"/>
</dbReference>
<evidence type="ECO:0000256" key="3">
    <source>
        <dbReference type="ARBA" id="ARBA00023163"/>
    </source>
</evidence>
<dbReference type="InterPro" id="IPR036388">
    <property type="entry name" value="WH-like_DNA-bd_sf"/>
</dbReference>
<name>A0A1H1AUK3_9MICC</name>
<dbReference type="PRINTS" id="PR00035">
    <property type="entry name" value="HTHGNTR"/>
</dbReference>
<evidence type="ECO:0000256" key="1">
    <source>
        <dbReference type="ARBA" id="ARBA00023015"/>
    </source>
</evidence>
<sequence>MDKFTKAFFSGGSVHEKFTIHRAKSSDLQHSNLYYQLVNNLPGQPKHQQLSAEFRHRITTGVWPEGFQLPSEAELCREFGTSRGPVRQALSTLRSEGVVTGGRGRPPMVRGAVQSQSFSTFMSFTEWAYSIGMTPGQRTYEIARRPAGPQAAEQLDLEAGTSVVEVLRLRLLDNAPAMIERTSFVLDVGRLLFDFDADSGSIFNYLRSQGVDLSRARRTIDAVAAGPEDAGTLQVAEGTPLLRERRLTSSADGRRVEYSEDRYLPALTNFTIENTSEHRATLVRIATSA</sequence>
<evidence type="ECO:0000313" key="5">
    <source>
        <dbReference type="EMBL" id="SDQ43201.1"/>
    </source>
</evidence>
<dbReference type="SMART" id="SM00345">
    <property type="entry name" value="HTH_GNTR"/>
    <property type="match status" value="1"/>
</dbReference>
<protein>
    <submittedName>
        <fullName evidence="5">GntR family transcriptional regulator</fullName>
    </submittedName>
</protein>
<dbReference type="CDD" id="cd07377">
    <property type="entry name" value="WHTH_GntR"/>
    <property type="match status" value="1"/>
</dbReference>
<dbReference type="GO" id="GO:0003700">
    <property type="term" value="F:DNA-binding transcription factor activity"/>
    <property type="evidence" value="ECO:0007669"/>
    <property type="project" value="InterPro"/>
</dbReference>
<dbReference type="STRING" id="37928.SAMN04489742_1091"/>
<dbReference type="AlphaFoldDB" id="A0A1H1AUK3"/>
<dbReference type="InterPro" id="IPR000524">
    <property type="entry name" value="Tscrpt_reg_HTH_GntR"/>
</dbReference>
<dbReference type="EMBL" id="FNKH01000002">
    <property type="protein sequence ID" value="SDQ43201.1"/>
    <property type="molecule type" value="Genomic_DNA"/>
</dbReference>
<gene>
    <name evidence="5" type="ORF">SAMN04489742_1091</name>
</gene>
<dbReference type="SMART" id="SM00866">
    <property type="entry name" value="UTRA"/>
    <property type="match status" value="1"/>
</dbReference>
<keyword evidence="1" id="KW-0805">Transcription regulation</keyword>
<dbReference type="GO" id="GO:0045892">
    <property type="term" value="P:negative regulation of DNA-templated transcription"/>
    <property type="evidence" value="ECO:0007669"/>
    <property type="project" value="TreeGrafter"/>
</dbReference>
<keyword evidence="3" id="KW-0804">Transcription</keyword>
<evidence type="ECO:0000256" key="2">
    <source>
        <dbReference type="ARBA" id="ARBA00023125"/>
    </source>
</evidence>
<evidence type="ECO:0000259" key="4">
    <source>
        <dbReference type="PROSITE" id="PS50949"/>
    </source>
</evidence>
<dbReference type="OrthoDB" id="3210131at2"/>
<dbReference type="SUPFAM" id="SSF46785">
    <property type="entry name" value="Winged helix' DNA-binding domain"/>
    <property type="match status" value="1"/>
</dbReference>
<dbReference type="Gene3D" id="1.10.10.10">
    <property type="entry name" value="Winged helix-like DNA-binding domain superfamily/Winged helix DNA-binding domain"/>
    <property type="match status" value="1"/>
</dbReference>
<evidence type="ECO:0000313" key="6">
    <source>
        <dbReference type="Proteomes" id="UP000181917"/>
    </source>
</evidence>
<dbReference type="PANTHER" id="PTHR44846:SF17">
    <property type="entry name" value="GNTR-FAMILY TRANSCRIPTIONAL REGULATOR"/>
    <property type="match status" value="1"/>
</dbReference>
<keyword evidence="6" id="KW-1185">Reference proteome</keyword>
<dbReference type="Proteomes" id="UP000181917">
    <property type="component" value="Unassembled WGS sequence"/>
</dbReference>
<proteinExistence type="predicted"/>
<dbReference type="PROSITE" id="PS50949">
    <property type="entry name" value="HTH_GNTR"/>
    <property type="match status" value="1"/>
</dbReference>
<dbReference type="PANTHER" id="PTHR44846">
    <property type="entry name" value="MANNOSYL-D-GLYCERATE TRANSPORT/METABOLISM SYSTEM REPRESSOR MNGR-RELATED"/>
    <property type="match status" value="1"/>
</dbReference>
<dbReference type="InterPro" id="IPR036390">
    <property type="entry name" value="WH_DNA-bd_sf"/>
</dbReference>
<accession>A0A1H1AUK3</accession>
<dbReference type="InterPro" id="IPR011663">
    <property type="entry name" value="UTRA"/>
</dbReference>
<organism evidence="5 6">
    <name type="scientific">Crystallibacter crystallopoietes</name>
    <dbReference type="NCBI Taxonomy" id="37928"/>
    <lineage>
        <taxon>Bacteria</taxon>
        <taxon>Bacillati</taxon>
        <taxon>Actinomycetota</taxon>
        <taxon>Actinomycetes</taxon>
        <taxon>Micrococcales</taxon>
        <taxon>Micrococcaceae</taxon>
        <taxon>Crystallibacter</taxon>
    </lineage>
</organism>
<reference evidence="5 6" key="1">
    <citation type="submission" date="2016-10" db="EMBL/GenBank/DDBJ databases">
        <authorList>
            <person name="de Groot N.N."/>
        </authorList>
    </citation>
    <scope>NUCLEOTIDE SEQUENCE [LARGE SCALE GENOMIC DNA]</scope>
    <source>
        <strain evidence="5 6">DSM 20117</strain>
    </source>
</reference>